<reference evidence="2" key="1">
    <citation type="journal article" date="2019" name="Sci. Rep.">
        <title>Draft genome of Tanacetum cinerariifolium, the natural source of mosquito coil.</title>
        <authorList>
            <person name="Yamashiro T."/>
            <person name="Shiraishi A."/>
            <person name="Satake H."/>
            <person name="Nakayama K."/>
        </authorList>
    </citation>
    <scope>NUCLEOTIDE SEQUENCE</scope>
</reference>
<dbReference type="EMBL" id="BKCJ011252977">
    <property type="protein sequence ID" value="GFD10538.1"/>
    <property type="molecule type" value="Genomic_DNA"/>
</dbReference>
<feature type="region of interest" description="Disordered" evidence="1">
    <location>
        <begin position="55"/>
        <end position="94"/>
    </location>
</feature>
<organism evidence="2">
    <name type="scientific">Tanacetum cinerariifolium</name>
    <name type="common">Dalmatian daisy</name>
    <name type="synonym">Chrysanthemum cinerariifolium</name>
    <dbReference type="NCBI Taxonomy" id="118510"/>
    <lineage>
        <taxon>Eukaryota</taxon>
        <taxon>Viridiplantae</taxon>
        <taxon>Streptophyta</taxon>
        <taxon>Embryophyta</taxon>
        <taxon>Tracheophyta</taxon>
        <taxon>Spermatophyta</taxon>
        <taxon>Magnoliopsida</taxon>
        <taxon>eudicotyledons</taxon>
        <taxon>Gunneridae</taxon>
        <taxon>Pentapetalae</taxon>
        <taxon>asterids</taxon>
        <taxon>campanulids</taxon>
        <taxon>Asterales</taxon>
        <taxon>Asteraceae</taxon>
        <taxon>Asteroideae</taxon>
        <taxon>Anthemideae</taxon>
        <taxon>Anthemidinae</taxon>
        <taxon>Tanacetum</taxon>
    </lineage>
</organism>
<evidence type="ECO:0000256" key="1">
    <source>
        <dbReference type="SAM" id="MobiDB-lite"/>
    </source>
</evidence>
<feature type="non-terminal residue" evidence="2">
    <location>
        <position position="1"/>
    </location>
</feature>
<accession>A0A699TMZ6</accession>
<dbReference type="AlphaFoldDB" id="A0A699TMZ6"/>
<evidence type="ECO:0000313" key="2">
    <source>
        <dbReference type="EMBL" id="GFD10538.1"/>
    </source>
</evidence>
<name>A0A699TMZ6_TANCI</name>
<gene>
    <name evidence="2" type="ORF">Tci_882507</name>
</gene>
<sequence length="120" mass="13919">GDLIHIEDQQEDCFYCKRICIITKLVENIFQSFKIIINGKVFWIRAKEVPGWIPDFVEDDEEENDSDSDPKDDELDNDIADKQKYANVEGDSDLEEVSETIFENVQSQSHKMDDCNIGQK</sequence>
<comment type="caution">
    <text evidence="2">The sequence shown here is derived from an EMBL/GenBank/DDBJ whole genome shotgun (WGS) entry which is preliminary data.</text>
</comment>
<proteinExistence type="predicted"/>
<protein>
    <submittedName>
        <fullName evidence="2">Glucose-methanol-choline oxidoreductase, FAD/NAD(P)-binding domain protein</fullName>
    </submittedName>
</protein>
<feature type="compositionally biased region" description="Acidic residues" evidence="1">
    <location>
        <begin position="56"/>
        <end position="78"/>
    </location>
</feature>